<organism evidence="3 4">
    <name type="scientific">Linum trigynum</name>
    <dbReference type="NCBI Taxonomy" id="586398"/>
    <lineage>
        <taxon>Eukaryota</taxon>
        <taxon>Viridiplantae</taxon>
        <taxon>Streptophyta</taxon>
        <taxon>Embryophyta</taxon>
        <taxon>Tracheophyta</taxon>
        <taxon>Spermatophyta</taxon>
        <taxon>Magnoliopsida</taxon>
        <taxon>eudicotyledons</taxon>
        <taxon>Gunneridae</taxon>
        <taxon>Pentapetalae</taxon>
        <taxon>rosids</taxon>
        <taxon>fabids</taxon>
        <taxon>Malpighiales</taxon>
        <taxon>Linaceae</taxon>
        <taxon>Linum</taxon>
    </lineage>
</organism>
<protein>
    <recommendedName>
        <fullName evidence="2">Retrotransposon gag domain-containing protein</fullName>
    </recommendedName>
</protein>
<feature type="compositionally biased region" description="Basic and acidic residues" evidence="1">
    <location>
        <begin position="339"/>
        <end position="350"/>
    </location>
</feature>
<sequence length="359" mass="39776">MNTQCSPSIPTIEAVRRSLRVIETGGYPTPRSPLSEAPSQNIETRVVPLAHTTSIPAPEGILTPTPAQVREMQAEIERLRAQLRAREDSHINAPGSSRVPTPKYQDRVVAHGSINEPPNATSAPVGLTAPSLSANLLEPSQRHGVVSTTGVGGPLSIIVQDEPYPPNLHLPSLPEYYGTTDPEDHLCYFQILMPLIGASDATMWKIFPATLRGDARRWYSKLQDGIISSFFEFATLFRCKFYAQKKQPIIIHQLLSIRQRNDETLKAYYTRYSNIAIGLTSISTEIATNALMRGTINTVLYASLAKRAPHNTMEIQERVSKYIDLEEALQEVSRAGSKIKLETSSHDSRRQRQVLAPEG</sequence>
<feature type="domain" description="Retrotransposon gag" evidence="2">
    <location>
        <begin position="205"/>
        <end position="294"/>
    </location>
</feature>
<evidence type="ECO:0000313" key="4">
    <source>
        <dbReference type="Proteomes" id="UP001497516"/>
    </source>
</evidence>
<evidence type="ECO:0000256" key="1">
    <source>
        <dbReference type="SAM" id="MobiDB-lite"/>
    </source>
</evidence>
<dbReference type="EMBL" id="OZ034816">
    <property type="protein sequence ID" value="CAL1378961.1"/>
    <property type="molecule type" value="Genomic_DNA"/>
</dbReference>
<accession>A0AAV2DZ70</accession>
<proteinExistence type="predicted"/>
<dbReference type="AlphaFoldDB" id="A0AAV2DZ70"/>
<evidence type="ECO:0000259" key="2">
    <source>
        <dbReference type="Pfam" id="PF03732"/>
    </source>
</evidence>
<dbReference type="PANTHER" id="PTHR33223:SF10">
    <property type="entry name" value="AMINOTRANSFERASE-LIKE PLANT MOBILE DOMAIN-CONTAINING PROTEIN"/>
    <property type="match status" value="1"/>
</dbReference>
<dbReference type="PANTHER" id="PTHR33223">
    <property type="entry name" value="CCHC-TYPE DOMAIN-CONTAINING PROTEIN"/>
    <property type="match status" value="1"/>
</dbReference>
<dbReference type="Pfam" id="PF03732">
    <property type="entry name" value="Retrotrans_gag"/>
    <property type="match status" value="1"/>
</dbReference>
<keyword evidence="4" id="KW-1185">Reference proteome</keyword>
<gene>
    <name evidence="3" type="ORF">LTRI10_LOCUS20509</name>
</gene>
<name>A0AAV2DZ70_9ROSI</name>
<reference evidence="3 4" key="1">
    <citation type="submission" date="2024-04" db="EMBL/GenBank/DDBJ databases">
        <authorList>
            <person name="Fracassetti M."/>
        </authorList>
    </citation>
    <scope>NUCLEOTIDE SEQUENCE [LARGE SCALE GENOMIC DNA]</scope>
</reference>
<evidence type="ECO:0000313" key="3">
    <source>
        <dbReference type="EMBL" id="CAL1378961.1"/>
    </source>
</evidence>
<dbReference type="InterPro" id="IPR005162">
    <property type="entry name" value="Retrotrans_gag_dom"/>
</dbReference>
<feature type="region of interest" description="Disordered" evidence="1">
    <location>
        <begin position="339"/>
        <end position="359"/>
    </location>
</feature>
<dbReference type="Proteomes" id="UP001497516">
    <property type="component" value="Chromosome 3"/>
</dbReference>